<dbReference type="Pfam" id="PF17389">
    <property type="entry name" value="Bac_rhamnosid6H"/>
    <property type="match status" value="1"/>
</dbReference>
<dbReference type="InterPro" id="IPR016007">
    <property type="entry name" value="Alpha_rhamnosid"/>
</dbReference>
<feature type="domain" description="Bacterial alpha-L-rhamnosidase N-terminal" evidence="5">
    <location>
        <begin position="143"/>
        <end position="313"/>
    </location>
</feature>
<dbReference type="InterPro" id="IPR012341">
    <property type="entry name" value="6hp_glycosidase-like_sf"/>
</dbReference>
<dbReference type="RefSeq" id="WP_132633446.1">
    <property type="nucleotide sequence ID" value="NZ_SMLD01000073.1"/>
</dbReference>
<reference evidence="8 9" key="1">
    <citation type="submission" date="2019-03" db="EMBL/GenBank/DDBJ databases">
        <title>Draft genome sequences of novel Actinobacteria.</title>
        <authorList>
            <person name="Sahin N."/>
            <person name="Ay H."/>
            <person name="Saygin H."/>
        </authorList>
    </citation>
    <scope>NUCLEOTIDE SEQUENCE [LARGE SCALE GENOMIC DNA]</scope>
    <source>
        <strain evidence="8 9">6K102</strain>
    </source>
</reference>
<protein>
    <recommendedName>
        <fullName evidence="2">alpha-L-rhamnosidase</fullName>
        <ecNumber evidence="2">3.2.1.40</ecNumber>
    </recommendedName>
</protein>
<feature type="domain" description="Alpha-L-rhamnosidase C-terminal" evidence="7">
    <location>
        <begin position="768"/>
        <end position="831"/>
    </location>
</feature>
<accession>A0A4R5F846</accession>
<dbReference type="PANTHER" id="PTHR33307">
    <property type="entry name" value="ALPHA-RHAMNOSIDASE (EUROFUNG)"/>
    <property type="match status" value="1"/>
</dbReference>
<evidence type="ECO:0000259" key="6">
    <source>
        <dbReference type="Pfam" id="PF17389"/>
    </source>
</evidence>
<evidence type="ECO:0000256" key="2">
    <source>
        <dbReference type="ARBA" id="ARBA00012652"/>
    </source>
</evidence>
<dbReference type="InterPro" id="IPR035396">
    <property type="entry name" value="Bac_rhamnosid6H"/>
</dbReference>
<dbReference type="PANTHER" id="PTHR33307:SF11">
    <property type="entry name" value="ALPHA-L-RHAMNOSIDASE"/>
    <property type="match status" value="1"/>
</dbReference>
<dbReference type="Proteomes" id="UP000295136">
    <property type="component" value="Unassembled WGS sequence"/>
</dbReference>
<gene>
    <name evidence="8" type="ORF">E1295_25630</name>
</gene>
<dbReference type="Gene3D" id="1.50.10.10">
    <property type="match status" value="1"/>
</dbReference>
<evidence type="ECO:0000259" key="4">
    <source>
        <dbReference type="Pfam" id="PF05592"/>
    </source>
</evidence>
<dbReference type="InterPro" id="IPR013783">
    <property type="entry name" value="Ig-like_fold"/>
</dbReference>
<evidence type="ECO:0000256" key="1">
    <source>
        <dbReference type="ARBA" id="ARBA00001445"/>
    </source>
</evidence>
<dbReference type="EMBL" id="SMLD01000073">
    <property type="protein sequence ID" value="TDE44122.1"/>
    <property type="molecule type" value="Genomic_DNA"/>
</dbReference>
<dbReference type="Gene3D" id="2.60.120.260">
    <property type="entry name" value="Galactose-binding domain-like"/>
    <property type="match status" value="2"/>
</dbReference>
<dbReference type="InterPro" id="IPR008902">
    <property type="entry name" value="Rhamnosid_concanavalin"/>
</dbReference>
<evidence type="ECO:0000256" key="3">
    <source>
        <dbReference type="ARBA" id="ARBA00022801"/>
    </source>
</evidence>
<dbReference type="InterPro" id="IPR008928">
    <property type="entry name" value="6-hairpin_glycosidase_sf"/>
</dbReference>
<dbReference type="AlphaFoldDB" id="A0A4R5F846"/>
<dbReference type="Gene3D" id="2.60.420.10">
    <property type="entry name" value="Maltose phosphorylase, domain 3"/>
    <property type="match status" value="1"/>
</dbReference>
<organism evidence="8 9">
    <name type="scientific">Nonomuraea mesophila</name>
    <dbReference type="NCBI Taxonomy" id="2530382"/>
    <lineage>
        <taxon>Bacteria</taxon>
        <taxon>Bacillati</taxon>
        <taxon>Actinomycetota</taxon>
        <taxon>Actinomycetes</taxon>
        <taxon>Streptosporangiales</taxon>
        <taxon>Streptosporangiaceae</taxon>
        <taxon>Nonomuraea</taxon>
    </lineage>
</organism>
<keyword evidence="3" id="KW-0378">Hydrolase</keyword>
<feature type="domain" description="Alpha-L-rhamnosidase six-hairpin glycosidase" evidence="6">
    <location>
        <begin position="428"/>
        <end position="761"/>
    </location>
</feature>
<comment type="caution">
    <text evidence="8">The sequence shown here is derived from an EMBL/GenBank/DDBJ whole genome shotgun (WGS) entry which is preliminary data.</text>
</comment>
<dbReference type="Pfam" id="PF17390">
    <property type="entry name" value="Bac_rhamnosid_C"/>
    <property type="match status" value="1"/>
</dbReference>
<dbReference type="Pfam" id="PF05592">
    <property type="entry name" value="Bac_rhamnosid"/>
    <property type="match status" value="1"/>
</dbReference>
<evidence type="ECO:0000313" key="8">
    <source>
        <dbReference type="EMBL" id="TDE44122.1"/>
    </source>
</evidence>
<dbReference type="Pfam" id="PF25788">
    <property type="entry name" value="Ig_Rha78A_N"/>
    <property type="match status" value="1"/>
</dbReference>
<name>A0A4R5F846_9ACTN</name>
<sequence>MSDLRTCDLTDPLGIETTRPPLSWRLTGTLAQTGYHVRAGSAEGAADLWDSGEVESARQRVTYGGSPPASRAVVHWQVRVRDAGGAWSAWSRGAWFEMGLLDAGDWTASWITHPDWHDPGDPRAGEGRPLPLLAGEFTVTGPVARARLHVAGLGVYVASVNGRPVTDAVLEPAYTDFTRRVAYATHDVTALLREGANAVGIAVGPGIAHVYPHQDRYMKFYGSKGAPKAIAQLEVAYADGSSRTFGTGPGWLATDGPTTRSHWFGGEDHDARLAVDGWDAPGADRSGWRPVTVPDAPDVALRARACPPIRVTETLPAVEKRLAKDGTAVFDVGTVVAGWAELRLDLPAGRHLRLLPGDQIDDFGRVIQSKPTTGAPIFNTYVTKDGPQTWHPSFRYDGFRYVEVQGLPEHVGAEAVTALVLRADNTPTGVFETSDPLVNDIHRIIDRAVRGNMYSVLTDCPHREKLGWLEQTHLLFDVVACNYDVAAYYRELLVTMAEAQTPDGLVPDIAPEYVVFDGPFRDDPNWGGALVRVPWQLYRWYGDTSAMERHYDAMRRYVDYLTGRSEDGILGHGLGDWLAPDSGTPVPLVSTWGYWRAARTMARVAGVLGRDDDAARYGALTEHISAAFTGTFTSAFPGAFSGALPGAVSGEATQASEILALDMGVVPGDLVPRVLDRVSQAVRGGGITVGEVVLPALFRVLSRAGRHDALWEFAVSTGNPSYGYQVRHGATALTEAWDGPTRGLSQNHYMLGAIDSWFYRGLGGIGQAPGSTGFRRLLIEPAAPGDLEAVRAGTTTPYGRVAVSWERRDGGYVLDVEVPPGSSAEVRLPDLGLPRHATPGGAVALGERAFDVPAGHWTFEASR</sequence>
<keyword evidence="9" id="KW-1185">Reference proteome</keyword>
<evidence type="ECO:0000313" key="9">
    <source>
        <dbReference type="Proteomes" id="UP000295136"/>
    </source>
</evidence>
<dbReference type="Gene3D" id="2.60.40.10">
    <property type="entry name" value="Immunoglobulins"/>
    <property type="match status" value="1"/>
</dbReference>
<proteinExistence type="predicted"/>
<dbReference type="GO" id="GO:0030596">
    <property type="term" value="F:alpha-L-rhamnosidase activity"/>
    <property type="evidence" value="ECO:0007669"/>
    <property type="project" value="UniProtKB-EC"/>
</dbReference>
<dbReference type="Pfam" id="PF08531">
    <property type="entry name" value="Bac_rhamnosid_N"/>
    <property type="match status" value="1"/>
</dbReference>
<evidence type="ECO:0000259" key="7">
    <source>
        <dbReference type="Pfam" id="PF17390"/>
    </source>
</evidence>
<dbReference type="InterPro" id="IPR013737">
    <property type="entry name" value="Bac_rhamnosid_N"/>
</dbReference>
<feature type="domain" description="Alpha-L-rhamnosidase concanavalin-like" evidence="4">
    <location>
        <begin position="323"/>
        <end position="421"/>
    </location>
</feature>
<dbReference type="PIRSF" id="PIRSF010631">
    <property type="entry name" value="A-rhamnsds"/>
    <property type="match status" value="1"/>
</dbReference>
<evidence type="ECO:0000259" key="5">
    <source>
        <dbReference type="Pfam" id="PF08531"/>
    </source>
</evidence>
<dbReference type="EC" id="3.2.1.40" evidence="2"/>
<dbReference type="SUPFAM" id="SSF48208">
    <property type="entry name" value="Six-hairpin glycosidases"/>
    <property type="match status" value="1"/>
</dbReference>
<dbReference type="InterPro" id="IPR035398">
    <property type="entry name" value="Bac_rhamnosid_C"/>
</dbReference>
<comment type="catalytic activity">
    <reaction evidence="1">
        <text>Hydrolysis of terminal non-reducing alpha-L-rhamnose residues in alpha-L-rhamnosides.</text>
        <dbReference type="EC" id="3.2.1.40"/>
    </reaction>
</comment>
<dbReference type="GO" id="GO:0005975">
    <property type="term" value="P:carbohydrate metabolic process"/>
    <property type="evidence" value="ECO:0007669"/>
    <property type="project" value="InterPro"/>
</dbReference>